<sequence>MADYLTNSGLRKNDTVARWGGEEIVILLPNTSLDDAYIMARRLCEGLSQNKMHITRFI</sequence>
<dbReference type="Proteomes" id="UP000053586">
    <property type="component" value="Unassembled WGS sequence"/>
</dbReference>
<name>H5T930_9ALTE</name>
<evidence type="ECO:0000313" key="5">
    <source>
        <dbReference type="Proteomes" id="UP000053586"/>
    </source>
</evidence>
<evidence type="ECO:0000313" key="4">
    <source>
        <dbReference type="EMBL" id="GAB54807.1"/>
    </source>
</evidence>
<accession>H5T930</accession>
<comment type="catalytic activity">
    <reaction evidence="2">
        <text>2 GTP = 3',3'-c-di-GMP + 2 diphosphate</text>
        <dbReference type="Rhea" id="RHEA:24898"/>
        <dbReference type="ChEBI" id="CHEBI:33019"/>
        <dbReference type="ChEBI" id="CHEBI:37565"/>
        <dbReference type="ChEBI" id="CHEBI:58805"/>
        <dbReference type="EC" id="2.7.7.65"/>
    </reaction>
</comment>
<keyword evidence="5" id="KW-1185">Reference proteome</keyword>
<evidence type="ECO:0000259" key="3">
    <source>
        <dbReference type="PROSITE" id="PS50887"/>
    </source>
</evidence>
<dbReference type="InterPro" id="IPR050469">
    <property type="entry name" value="Diguanylate_Cyclase"/>
</dbReference>
<dbReference type="AlphaFoldDB" id="H5T930"/>
<dbReference type="SUPFAM" id="SSF55073">
    <property type="entry name" value="Nucleotide cyclase"/>
    <property type="match status" value="1"/>
</dbReference>
<reference evidence="4 5" key="2">
    <citation type="journal article" date="2017" name="Antonie Van Leeuwenhoek">
        <title>Rhizobium rhizosphaerae sp. nov., a novel species isolated from rice rhizosphere.</title>
        <authorList>
            <person name="Zhao J.J."/>
            <person name="Zhang J."/>
            <person name="Zhang R.J."/>
            <person name="Zhang C.W."/>
            <person name="Yin H.Q."/>
            <person name="Zhang X.X."/>
        </authorList>
    </citation>
    <scope>NUCLEOTIDE SEQUENCE [LARGE SCALE GENOMIC DNA]</scope>
    <source>
        <strain evidence="4 5">ACAM 611</strain>
    </source>
</reference>
<dbReference type="InterPro" id="IPR000160">
    <property type="entry name" value="GGDEF_dom"/>
</dbReference>
<dbReference type="Pfam" id="PF00990">
    <property type="entry name" value="GGDEF"/>
    <property type="match status" value="1"/>
</dbReference>
<evidence type="ECO:0000256" key="1">
    <source>
        <dbReference type="ARBA" id="ARBA00012528"/>
    </source>
</evidence>
<dbReference type="eggNOG" id="COG3706">
    <property type="taxonomic scope" value="Bacteria"/>
</dbReference>
<dbReference type="PANTHER" id="PTHR45138">
    <property type="entry name" value="REGULATORY COMPONENTS OF SENSORY TRANSDUCTION SYSTEM"/>
    <property type="match status" value="1"/>
</dbReference>
<reference evidence="4 5" key="1">
    <citation type="journal article" date="2012" name="J. Bacteriol.">
        <title>Genome sequence of proteorhodopsin-containing sea ice bacterium Glaciecola punicea ACAM 611T.</title>
        <authorList>
            <person name="Qin Q.-L."/>
            <person name="Xie B.-B."/>
            <person name="Shu Y.-L."/>
            <person name="Rong J.-C."/>
            <person name="Zhao D.-L."/>
            <person name="Zhang X.-Y."/>
            <person name="Chen X.-L."/>
            <person name="Zhou B.-C."/>
            <person name="Zhanga Y.-Z."/>
        </authorList>
    </citation>
    <scope>NUCLEOTIDE SEQUENCE [LARGE SCALE GENOMIC DNA]</scope>
    <source>
        <strain evidence="4 5">ACAM 611</strain>
    </source>
</reference>
<dbReference type="EC" id="2.7.7.65" evidence="1"/>
<dbReference type="PANTHER" id="PTHR45138:SF9">
    <property type="entry name" value="DIGUANYLATE CYCLASE DGCM-RELATED"/>
    <property type="match status" value="1"/>
</dbReference>
<proteinExistence type="predicted"/>
<dbReference type="PROSITE" id="PS50887">
    <property type="entry name" value="GGDEF"/>
    <property type="match status" value="1"/>
</dbReference>
<gene>
    <name evidence="4" type="ORF">GPUN_0667</name>
</gene>
<protein>
    <recommendedName>
        <fullName evidence="1">diguanylate cyclase</fullName>
        <ecNumber evidence="1">2.7.7.65</ecNumber>
    </recommendedName>
</protein>
<dbReference type="InterPro" id="IPR029787">
    <property type="entry name" value="Nucleotide_cyclase"/>
</dbReference>
<dbReference type="NCBIfam" id="TIGR00254">
    <property type="entry name" value="GGDEF"/>
    <property type="match status" value="1"/>
</dbReference>
<feature type="domain" description="GGDEF" evidence="3">
    <location>
        <begin position="1"/>
        <end position="58"/>
    </location>
</feature>
<dbReference type="Gene3D" id="3.30.70.270">
    <property type="match status" value="1"/>
</dbReference>
<dbReference type="InterPro" id="IPR043128">
    <property type="entry name" value="Rev_trsase/Diguanyl_cyclase"/>
</dbReference>
<dbReference type="EMBL" id="BAET01000007">
    <property type="protein sequence ID" value="GAB54807.1"/>
    <property type="molecule type" value="Genomic_DNA"/>
</dbReference>
<organism evidence="4 5">
    <name type="scientific">Glaciecola punicea ACAM 611</name>
    <dbReference type="NCBI Taxonomy" id="1121923"/>
    <lineage>
        <taxon>Bacteria</taxon>
        <taxon>Pseudomonadati</taxon>
        <taxon>Pseudomonadota</taxon>
        <taxon>Gammaproteobacteria</taxon>
        <taxon>Alteromonadales</taxon>
        <taxon>Alteromonadaceae</taxon>
        <taxon>Glaciecola</taxon>
    </lineage>
</organism>
<dbReference type="GO" id="GO:0052621">
    <property type="term" value="F:diguanylate cyclase activity"/>
    <property type="evidence" value="ECO:0007669"/>
    <property type="project" value="UniProtKB-EC"/>
</dbReference>
<evidence type="ECO:0000256" key="2">
    <source>
        <dbReference type="ARBA" id="ARBA00034247"/>
    </source>
</evidence>
<comment type="caution">
    <text evidence="4">The sequence shown here is derived from an EMBL/GenBank/DDBJ whole genome shotgun (WGS) entry which is preliminary data.</text>
</comment>